<feature type="signal peptide" evidence="6">
    <location>
        <begin position="1"/>
        <end position="23"/>
    </location>
</feature>
<dbReference type="RefSeq" id="XP_030838028.1">
    <property type="nucleotide sequence ID" value="XM_030982168.1"/>
</dbReference>
<dbReference type="KEGG" id="spu:585167"/>
<dbReference type="EnsemblMetazoa" id="XM_785004">
    <property type="protein sequence ID" value="XP_790097"/>
    <property type="gene ID" value="LOC585167"/>
</dbReference>
<dbReference type="InterPro" id="IPR008983">
    <property type="entry name" value="Tumour_necrosis_fac-like_dom"/>
</dbReference>
<organism evidence="8 9">
    <name type="scientific">Strongylocentrotus purpuratus</name>
    <name type="common">Purple sea urchin</name>
    <dbReference type="NCBI Taxonomy" id="7668"/>
    <lineage>
        <taxon>Eukaryota</taxon>
        <taxon>Metazoa</taxon>
        <taxon>Echinodermata</taxon>
        <taxon>Eleutherozoa</taxon>
        <taxon>Echinozoa</taxon>
        <taxon>Echinoidea</taxon>
        <taxon>Euechinoidea</taxon>
        <taxon>Echinacea</taxon>
        <taxon>Camarodonta</taxon>
        <taxon>Echinidea</taxon>
        <taxon>Strongylocentrotidae</taxon>
        <taxon>Strongylocentrotus</taxon>
    </lineage>
</organism>
<dbReference type="InParanoid" id="A0A7M7NKZ5"/>
<dbReference type="GO" id="GO:0005615">
    <property type="term" value="C:extracellular space"/>
    <property type="evidence" value="ECO:0000318"/>
    <property type="project" value="GO_Central"/>
</dbReference>
<evidence type="ECO:0000313" key="8">
    <source>
        <dbReference type="EnsemblMetazoa" id="XP_030838028"/>
    </source>
</evidence>
<feature type="region of interest" description="Disordered" evidence="5">
    <location>
        <begin position="260"/>
        <end position="295"/>
    </location>
</feature>
<reference evidence="8" key="2">
    <citation type="submission" date="2021-01" db="UniProtKB">
        <authorList>
            <consortium name="EnsemblMetazoa"/>
        </authorList>
    </citation>
    <scope>IDENTIFICATION</scope>
</reference>
<dbReference type="AlphaFoldDB" id="A0A7M7NKZ5"/>
<keyword evidence="2" id="KW-0964">Secreted</keyword>
<comment type="subcellular location">
    <subcellularLocation>
        <location evidence="1">Secreted</location>
    </subcellularLocation>
</comment>
<dbReference type="PANTHER" id="PTHR22923">
    <property type="entry name" value="CEREBELLIN-RELATED"/>
    <property type="match status" value="1"/>
</dbReference>
<dbReference type="Gene3D" id="2.60.120.40">
    <property type="match status" value="1"/>
</dbReference>
<feature type="coiled-coil region" evidence="4">
    <location>
        <begin position="96"/>
        <end position="155"/>
    </location>
</feature>
<keyword evidence="3 6" id="KW-0732">Signal</keyword>
<dbReference type="SMART" id="SM00110">
    <property type="entry name" value="C1Q"/>
    <property type="match status" value="1"/>
</dbReference>
<dbReference type="InterPro" id="IPR001073">
    <property type="entry name" value="C1q_dom"/>
</dbReference>
<sequence>MASWLHQLFSSVTLLCVISLTLGYVPINERPRRIPDRTRPVDKVEDRARFPSRLIPQLGPNIRSTSTANLPFFAVASINRRLVAVEAHSMTADRDIDELSTTVSDVQEQLEDLQTLITEAHPQRPQAFSELRSANLDLETRLSRLETENEELREFLVGFEQFFNRLMSADPAAFDPDAPPARRLSRLHQYLGNAEAELIDVSRPILATSPDVDDVMEQDNVDDVPTAGKTAKVVDHWETVQVSLARNQNDTASRDINIALKSTSSRAAPRQGPSMTVSSLHSATSSRVTPDRGSGVHLSTLEADRLAVALEQLETRNQDLTTRLRTLERQAADAGPVGVQAFGISSTGNTNHVTEELLNKVEILEQVVALQASSILDETPAGDGPSGSGASRVLTREEATVSRVSSTSMKQEDVAIMKDVLQEARSSGSSSRKSAFSVARTTPLLGTDDHQQIEFDHVFVNKGRDFVQRNSTFICERAGYYFITFHLRSYDGLYLGVSLMKNDEIVSAIFTDAHERNVMEGQSVILHLEPGDALYLLLGPSPDFGLHSNHRKYVTFSGFMIYGGY</sequence>
<dbReference type="PRINTS" id="PR00007">
    <property type="entry name" value="COMPLEMNTC1Q"/>
</dbReference>
<feature type="chain" id="PRO_5033597255" description="C1q domain-containing protein" evidence="6">
    <location>
        <begin position="24"/>
        <end position="565"/>
    </location>
</feature>
<dbReference type="SUPFAM" id="SSF49842">
    <property type="entry name" value="TNF-like"/>
    <property type="match status" value="1"/>
</dbReference>
<feature type="compositionally biased region" description="Polar residues" evidence="5">
    <location>
        <begin position="273"/>
        <end position="288"/>
    </location>
</feature>
<feature type="region of interest" description="Disordered" evidence="5">
    <location>
        <begin position="377"/>
        <end position="405"/>
    </location>
</feature>
<dbReference type="PANTHER" id="PTHR22923:SF62">
    <property type="entry name" value="CVP18"/>
    <property type="match status" value="1"/>
</dbReference>
<feature type="coiled-coil region" evidence="4">
    <location>
        <begin position="303"/>
        <end position="330"/>
    </location>
</feature>
<evidence type="ECO:0000259" key="7">
    <source>
        <dbReference type="PROSITE" id="PS50871"/>
    </source>
</evidence>
<evidence type="ECO:0000256" key="6">
    <source>
        <dbReference type="SAM" id="SignalP"/>
    </source>
</evidence>
<dbReference type="RefSeq" id="XP_790097.4">
    <property type="nucleotide sequence ID" value="XM_785004.5"/>
</dbReference>
<evidence type="ECO:0000256" key="1">
    <source>
        <dbReference type="ARBA" id="ARBA00004613"/>
    </source>
</evidence>
<dbReference type="InterPro" id="IPR050822">
    <property type="entry name" value="Cerebellin_Synaptic_Org"/>
</dbReference>
<dbReference type="GeneID" id="585167"/>
<dbReference type="Proteomes" id="UP000007110">
    <property type="component" value="Unassembled WGS sequence"/>
</dbReference>
<name>A0A7M7NKZ5_STRPU</name>
<evidence type="ECO:0000256" key="5">
    <source>
        <dbReference type="SAM" id="MobiDB-lite"/>
    </source>
</evidence>
<evidence type="ECO:0000256" key="4">
    <source>
        <dbReference type="SAM" id="Coils"/>
    </source>
</evidence>
<feature type="domain" description="C1q" evidence="7">
    <location>
        <begin position="429"/>
        <end position="565"/>
    </location>
</feature>
<keyword evidence="4" id="KW-0175">Coiled coil</keyword>
<dbReference type="PROSITE" id="PS50871">
    <property type="entry name" value="C1Q"/>
    <property type="match status" value="1"/>
</dbReference>
<evidence type="ECO:0000256" key="2">
    <source>
        <dbReference type="ARBA" id="ARBA00022525"/>
    </source>
</evidence>
<protein>
    <recommendedName>
        <fullName evidence="7">C1q domain-containing protein</fullName>
    </recommendedName>
</protein>
<dbReference type="Pfam" id="PF00386">
    <property type="entry name" value="C1q"/>
    <property type="match status" value="1"/>
</dbReference>
<evidence type="ECO:0000313" key="9">
    <source>
        <dbReference type="Proteomes" id="UP000007110"/>
    </source>
</evidence>
<proteinExistence type="predicted"/>
<dbReference type="EnsemblMetazoa" id="XM_030982168">
    <property type="protein sequence ID" value="XP_030838028"/>
    <property type="gene ID" value="LOC585167"/>
</dbReference>
<keyword evidence="9" id="KW-1185">Reference proteome</keyword>
<dbReference type="OrthoDB" id="6138508at2759"/>
<reference evidence="9" key="1">
    <citation type="submission" date="2015-02" db="EMBL/GenBank/DDBJ databases">
        <title>Genome sequencing for Strongylocentrotus purpuratus.</title>
        <authorList>
            <person name="Murali S."/>
            <person name="Liu Y."/>
            <person name="Vee V."/>
            <person name="English A."/>
            <person name="Wang M."/>
            <person name="Skinner E."/>
            <person name="Han Y."/>
            <person name="Muzny D.M."/>
            <person name="Worley K.C."/>
            <person name="Gibbs R.A."/>
        </authorList>
    </citation>
    <scope>NUCLEOTIDE SEQUENCE</scope>
</reference>
<accession>A0A7M7NKZ5</accession>
<evidence type="ECO:0000256" key="3">
    <source>
        <dbReference type="ARBA" id="ARBA00022729"/>
    </source>
</evidence>